<dbReference type="Gene3D" id="1.10.30.50">
    <property type="match status" value="1"/>
</dbReference>
<dbReference type="InterPro" id="IPR043502">
    <property type="entry name" value="DNA/RNA_pol_sf"/>
</dbReference>
<dbReference type="InterPro" id="IPR003615">
    <property type="entry name" value="HNH_nuc"/>
</dbReference>
<protein>
    <submittedName>
        <fullName evidence="3">Group II intron reverse transcriptase/maturase</fullName>
        <ecNumber evidence="3">2.7.7.49</ecNumber>
    </submittedName>
</protein>
<proteinExistence type="predicted"/>
<dbReference type="PANTHER" id="PTHR34047:SF8">
    <property type="entry name" value="PROTEIN YKFC"/>
    <property type="match status" value="1"/>
</dbReference>
<dbReference type="AlphaFoldDB" id="A0A9X5I6R8"/>
<dbReference type="InterPro" id="IPR051083">
    <property type="entry name" value="GrpII_Intron_Splice-Mob/Def"/>
</dbReference>
<dbReference type="InterPro" id="IPR000477">
    <property type="entry name" value="RT_dom"/>
</dbReference>
<dbReference type="CDD" id="cd00085">
    <property type="entry name" value="HNHc"/>
    <property type="match status" value="1"/>
</dbReference>
<dbReference type="Proteomes" id="UP000031532">
    <property type="component" value="Unassembled WGS sequence"/>
</dbReference>
<sequence length="576" mass="67244">MKDRFKLEIGAKEPLTDWTAIQWKPIKKRVKNLRQRIYRATQNHRWNQVRSLTKLMLRSYSNLLQSVRRVTLENHGKKTAGIDGQKALTPSDRVKLVHQMQEYTLWKVRPTKRIYIPKANGKQRPLGIPVLQDRVAQAMVKNALEPSWEARFEANSYGFRPGRSCHDALVQCHNRLRKGHDSWILDADIKSAFDNISHESILKALGTIPGRELVKQWLKAGYVESEIFYPTLKGTAQGGICSPLLANIALTGLEELLSRYQKVKPAPFFDKSRGKVRNRNKKSNAYGYIRYADDFLITATNKNDIETIVPAIQRWLWERGLELNLEKTNIKNINDGVNFLGFTIRQFKGKTLEMPEKEKVLHKLREIRTWLKNHQQISPEMLINYLNPIIRGFGNYYRIGSSKRVMSYFDKEVWKALWRWAKRRHPNKGRHWVQKKYFRTHQNRKWRFFAKARDRQGEPTFIYLLQAATIPIERHVKVEGTASLDDPSLKSYWLKRLTKLGKVRWENGSKLRKVAENQKWKCPICGEHLLNGEKLHIHHLKSMKEGGTDSIDNLVHLHVACHKHIHAGGVFVKQEA</sequence>
<dbReference type="CDD" id="cd01651">
    <property type="entry name" value="RT_G2_intron"/>
    <property type="match status" value="1"/>
</dbReference>
<keyword evidence="3" id="KW-0548">Nucleotidyltransferase</keyword>
<dbReference type="GO" id="GO:0004519">
    <property type="term" value="F:endonuclease activity"/>
    <property type="evidence" value="ECO:0007669"/>
    <property type="project" value="InterPro"/>
</dbReference>
<evidence type="ECO:0000313" key="3">
    <source>
        <dbReference type="EMBL" id="NHC37396.1"/>
    </source>
</evidence>
<name>A0A9X5I6R8_9CYAN</name>
<dbReference type="Pfam" id="PF13655">
    <property type="entry name" value="RVT_N"/>
    <property type="match status" value="1"/>
</dbReference>
<dbReference type="NCBIfam" id="TIGR04416">
    <property type="entry name" value="group_II_RT_mat"/>
    <property type="match status" value="1"/>
</dbReference>
<evidence type="ECO:0000313" key="2">
    <source>
        <dbReference type="EMBL" id="NHC35327.1"/>
    </source>
</evidence>
<evidence type="ECO:0000313" key="4">
    <source>
        <dbReference type="Proteomes" id="UP000031532"/>
    </source>
</evidence>
<organism evidence="3 4">
    <name type="scientific">Scytonema millei VB511283</name>
    <dbReference type="NCBI Taxonomy" id="1245923"/>
    <lineage>
        <taxon>Bacteria</taxon>
        <taxon>Bacillati</taxon>
        <taxon>Cyanobacteriota</taxon>
        <taxon>Cyanophyceae</taxon>
        <taxon>Nostocales</taxon>
        <taxon>Scytonemataceae</taxon>
        <taxon>Scytonema</taxon>
    </lineage>
</organism>
<dbReference type="Pfam" id="PF08388">
    <property type="entry name" value="GIIM"/>
    <property type="match status" value="1"/>
</dbReference>
<gene>
    <name evidence="3" type="primary">ltrA</name>
    <name evidence="2" type="ORF">QH73_0011765</name>
    <name evidence="3" type="ORF">QH73_0022630</name>
</gene>
<dbReference type="GO" id="GO:0008270">
    <property type="term" value="F:zinc ion binding"/>
    <property type="evidence" value="ECO:0007669"/>
    <property type="project" value="InterPro"/>
</dbReference>
<dbReference type="OrthoDB" id="468044at2"/>
<dbReference type="GO" id="GO:0003964">
    <property type="term" value="F:RNA-directed DNA polymerase activity"/>
    <property type="evidence" value="ECO:0007669"/>
    <property type="project" value="UniProtKB-KW"/>
</dbReference>
<dbReference type="Pfam" id="PF00078">
    <property type="entry name" value="RVT_1"/>
    <property type="match status" value="1"/>
</dbReference>
<keyword evidence="4" id="KW-1185">Reference proteome</keyword>
<reference evidence="3 4" key="1">
    <citation type="journal article" date="2015" name="Genome Announc.">
        <title>Draft Genome Sequence of the Terrestrial Cyanobacterium Scytonema millei VB511283, Isolated from Eastern India.</title>
        <authorList>
            <person name="Sen D."/>
            <person name="Chandrababunaidu M.M."/>
            <person name="Singh D."/>
            <person name="Sanghi N."/>
            <person name="Ghorai A."/>
            <person name="Mishra G.P."/>
            <person name="Madduluri M."/>
            <person name="Adhikary S.P."/>
            <person name="Tripathy S."/>
        </authorList>
    </citation>
    <scope>NUCLEOTIDE SEQUENCE [LARGE SCALE GENOMIC DNA]</scope>
    <source>
        <strain evidence="3 4">VB511283</strain>
    </source>
</reference>
<reference evidence="3" key="2">
    <citation type="submission" date="2020-03" db="EMBL/GenBank/DDBJ databases">
        <authorList>
            <person name="Sarangi A.N."/>
            <person name="Ghosh S."/>
            <person name="Mukherjee M."/>
            <person name="Tripathy S."/>
        </authorList>
    </citation>
    <scope>NUCLEOTIDE SEQUENCE</scope>
    <source>
        <strain evidence="3">VB511283</strain>
    </source>
</reference>
<dbReference type="InterPro" id="IPR013597">
    <property type="entry name" value="Mat_intron_G2"/>
</dbReference>
<dbReference type="EC" id="2.7.7.49" evidence="3"/>
<dbReference type="Pfam" id="PF01844">
    <property type="entry name" value="HNH"/>
    <property type="match status" value="1"/>
</dbReference>
<dbReference type="RefSeq" id="WP_039710068.1">
    <property type="nucleotide sequence ID" value="NZ_JTJC03000003.1"/>
</dbReference>
<dbReference type="EMBL" id="JTJC03000008">
    <property type="protein sequence ID" value="NHC37396.1"/>
    <property type="molecule type" value="Genomic_DNA"/>
</dbReference>
<accession>A0A9X5I6R8</accession>
<dbReference type="SMART" id="SM00507">
    <property type="entry name" value="HNHc"/>
    <property type="match status" value="1"/>
</dbReference>
<dbReference type="PANTHER" id="PTHR34047">
    <property type="entry name" value="NUCLEAR INTRON MATURASE 1, MITOCHONDRIAL-RELATED"/>
    <property type="match status" value="1"/>
</dbReference>
<dbReference type="InterPro" id="IPR002711">
    <property type="entry name" value="HNH"/>
</dbReference>
<dbReference type="EMBL" id="JTJC03000003">
    <property type="protein sequence ID" value="NHC35327.1"/>
    <property type="molecule type" value="Genomic_DNA"/>
</dbReference>
<dbReference type="InterPro" id="IPR030931">
    <property type="entry name" value="Group_II_RT_mat"/>
</dbReference>
<dbReference type="GO" id="GO:0003676">
    <property type="term" value="F:nucleic acid binding"/>
    <property type="evidence" value="ECO:0007669"/>
    <property type="project" value="InterPro"/>
</dbReference>
<evidence type="ECO:0000259" key="1">
    <source>
        <dbReference type="PROSITE" id="PS50878"/>
    </source>
</evidence>
<dbReference type="PROSITE" id="PS50878">
    <property type="entry name" value="RT_POL"/>
    <property type="match status" value="1"/>
</dbReference>
<dbReference type="InterPro" id="IPR025960">
    <property type="entry name" value="RVT_N"/>
</dbReference>
<comment type="caution">
    <text evidence="3">The sequence shown here is derived from an EMBL/GenBank/DDBJ whole genome shotgun (WGS) entry which is preliminary data.</text>
</comment>
<keyword evidence="3" id="KW-0808">Transferase</keyword>
<keyword evidence="3" id="KW-0695">RNA-directed DNA polymerase</keyword>
<dbReference type="SUPFAM" id="SSF56672">
    <property type="entry name" value="DNA/RNA polymerases"/>
    <property type="match status" value="1"/>
</dbReference>
<feature type="domain" description="Reverse transcriptase" evidence="1">
    <location>
        <begin position="97"/>
        <end position="344"/>
    </location>
</feature>